<dbReference type="PANTHER" id="PTHR35330:SF1">
    <property type="entry name" value="SIROHEME BIOSYNTHESIS PROTEIN MET8"/>
    <property type="match status" value="1"/>
</dbReference>
<evidence type="ECO:0000256" key="6">
    <source>
        <dbReference type="ARBA" id="ARBA00023027"/>
    </source>
</evidence>
<feature type="transmembrane region" description="Helical" evidence="10">
    <location>
        <begin position="455"/>
        <end position="475"/>
    </location>
</feature>
<dbReference type="Pfam" id="PF13241">
    <property type="entry name" value="NAD_binding_7"/>
    <property type="match status" value="1"/>
</dbReference>
<dbReference type="Pfam" id="PF14824">
    <property type="entry name" value="Sirohm_synth_M"/>
    <property type="match status" value="1"/>
</dbReference>
<evidence type="ECO:0000256" key="2">
    <source>
        <dbReference type="ARBA" id="ARBA00005010"/>
    </source>
</evidence>
<feature type="transmembrane region" description="Helical" evidence="10">
    <location>
        <begin position="324"/>
        <end position="343"/>
    </location>
</feature>
<dbReference type="GO" id="GO:0004325">
    <property type="term" value="F:ferrochelatase activity"/>
    <property type="evidence" value="ECO:0007669"/>
    <property type="project" value="InterPro"/>
</dbReference>
<accession>A0A7T7UW14</accession>
<feature type="transmembrane region" description="Helical" evidence="10">
    <location>
        <begin position="216"/>
        <end position="235"/>
    </location>
</feature>
<evidence type="ECO:0000256" key="5">
    <source>
        <dbReference type="ARBA" id="ARBA00023002"/>
    </source>
</evidence>
<comment type="catalytic activity">
    <reaction evidence="9">
        <text>precorrin-2 + NAD(+) = sirohydrochlorin + NADH + 2 H(+)</text>
        <dbReference type="Rhea" id="RHEA:15613"/>
        <dbReference type="ChEBI" id="CHEBI:15378"/>
        <dbReference type="ChEBI" id="CHEBI:57540"/>
        <dbReference type="ChEBI" id="CHEBI:57945"/>
        <dbReference type="ChEBI" id="CHEBI:58351"/>
        <dbReference type="ChEBI" id="CHEBI:58827"/>
        <dbReference type="EC" id="1.3.1.76"/>
    </reaction>
</comment>
<dbReference type="GO" id="GO:0019354">
    <property type="term" value="P:siroheme biosynthetic process"/>
    <property type="evidence" value="ECO:0007669"/>
    <property type="project" value="UniProtKB-UniPathway"/>
</dbReference>
<keyword evidence="6" id="KW-0520">NAD</keyword>
<comment type="similarity">
    <text evidence="10">Belongs to the 4-toluene sulfonate uptake permease (TSUP) (TC 2.A.102) family.</text>
</comment>
<dbReference type="PANTHER" id="PTHR35330">
    <property type="entry name" value="SIROHEME BIOSYNTHESIS PROTEIN MET8"/>
    <property type="match status" value="1"/>
</dbReference>
<proteinExistence type="inferred from homology"/>
<dbReference type="SUPFAM" id="SSF75615">
    <property type="entry name" value="Siroheme synthase middle domains-like"/>
    <property type="match status" value="1"/>
</dbReference>
<evidence type="ECO:0000256" key="3">
    <source>
        <dbReference type="ARBA" id="ARBA00022692"/>
    </source>
</evidence>
<dbReference type="Proteomes" id="UP000595426">
    <property type="component" value="Chromosome"/>
</dbReference>
<dbReference type="GO" id="GO:0005886">
    <property type="term" value="C:plasma membrane"/>
    <property type="evidence" value="ECO:0007669"/>
    <property type="project" value="UniProtKB-SubCell"/>
</dbReference>
<dbReference type="InterPro" id="IPR006367">
    <property type="entry name" value="Sirohaem_synthase_N"/>
</dbReference>
<feature type="transmembrane region" description="Helical" evidence="10">
    <location>
        <begin position="430"/>
        <end position="448"/>
    </location>
</feature>
<dbReference type="GeneID" id="93131464"/>
<feature type="transmembrane region" description="Helical" evidence="10">
    <location>
        <begin position="349"/>
        <end position="370"/>
    </location>
</feature>
<dbReference type="InterPro" id="IPR028281">
    <property type="entry name" value="Sirohaem_synthase_central"/>
</dbReference>
<dbReference type="NCBIfam" id="TIGR01470">
    <property type="entry name" value="cysG_Nterm"/>
    <property type="match status" value="1"/>
</dbReference>
<feature type="transmembrane region" description="Helical" evidence="10">
    <location>
        <begin position="481"/>
        <end position="502"/>
    </location>
</feature>
<dbReference type="InterPro" id="IPR028161">
    <property type="entry name" value="Met8-like"/>
</dbReference>
<name>A0A7T7UW14_9FLAO</name>
<evidence type="ECO:0000256" key="10">
    <source>
        <dbReference type="RuleBase" id="RU363041"/>
    </source>
</evidence>
<dbReference type="InterPro" id="IPR002781">
    <property type="entry name" value="TM_pro_TauE-like"/>
</dbReference>
<feature type="domain" description="Siroheme synthase central" evidence="11">
    <location>
        <begin position="125"/>
        <end position="149"/>
    </location>
</feature>
<feature type="transmembrane region" description="Helical" evidence="10">
    <location>
        <begin position="391"/>
        <end position="410"/>
    </location>
</feature>
<dbReference type="InterPro" id="IPR036291">
    <property type="entry name" value="NAD(P)-bd_dom_sf"/>
</dbReference>
<keyword evidence="10" id="KW-1003">Cell membrane</keyword>
<comment type="subcellular location">
    <subcellularLocation>
        <location evidence="10">Cell membrane</location>
        <topology evidence="10">Multi-pass membrane protein</topology>
    </subcellularLocation>
    <subcellularLocation>
        <location evidence="1">Membrane</location>
        <topology evidence="1">Multi-pass membrane protein</topology>
    </subcellularLocation>
</comment>
<keyword evidence="4 10" id="KW-1133">Transmembrane helix</keyword>
<keyword evidence="7 10" id="KW-0472">Membrane</keyword>
<dbReference type="OrthoDB" id="45564at2"/>
<evidence type="ECO:0000256" key="8">
    <source>
        <dbReference type="ARBA" id="ARBA00023244"/>
    </source>
</evidence>
<dbReference type="Gene3D" id="3.40.50.720">
    <property type="entry name" value="NAD(P)-binding Rossmann-like Domain"/>
    <property type="match status" value="1"/>
</dbReference>
<comment type="pathway">
    <text evidence="2">Porphyrin-containing compound metabolism; siroheme biosynthesis; sirohydrochlorin from precorrin-2: step 1/1.</text>
</comment>
<keyword evidence="5" id="KW-0560">Oxidoreductase</keyword>
<reference evidence="12 13" key="1">
    <citation type="submission" date="2020-12" db="EMBL/GenBank/DDBJ databases">
        <title>FDA dAtabase for Regulatory Grade micrObial Sequences (FDA-ARGOS): Supporting development and validation of Infectious Disease Dx tests.</title>
        <authorList>
            <person name="Kerrigan L."/>
            <person name="Long C."/>
            <person name="Tallon L."/>
            <person name="Sadzewicz L."/>
            <person name="Zhao X."/>
            <person name="Boylan J."/>
            <person name="Ott S."/>
            <person name="Bowen H."/>
            <person name="Vavikolanu K."/>
            <person name="Mehta A."/>
            <person name="Aluvathingal J."/>
            <person name="Nadendla S."/>
            <person name="Yan Y."/>
            <person name="Sichtig H."/>
        </authorList>
    </citation>
    <scope>NUCLEOTIDE SEQUENCE [LARGE SCALE GENOMIC DNA]</scope>
    <source>
        <strain evidence="12 13">FDAARGOS_1031</strain>
    </source>
</reference>
<keyword evidence="13" id="KW-1185">Reference proteome</keyword>
<sequence length="503" mass="55147">MSNSLYPIFVKLETLSLLIIGGGRVALEKLDSVLTNAPQTSVKLVAKEIIPEVRALQEEYKNLILEQRAYTYADFDTADLVIAAVNDLVVAEQIRNDAHVKGVLVNIADKPELCDFYLGSIVRKGELKIAISTNGKSPTIAKRLREILTETIPDEVDEVLDNMQNIRQQLKGDFEYKVQELNRLTTEYLSKQDSKDKQNLEIENLTRITKIVQRRANIYLGVIGVMLLIGILGIIVYQFNLWGDIQVFLNQDGHIFYWMLFVGFLAEIVAGSMGMGYGVICTTVLLLLNVPPPVVSASIHSAESFTTAAGSISHYKLGNVNKKMVWVLVPVAIVGAIIGAFTLSHFGEHYAHIVKPIIACYTLYLGANILKNAFKKKGAAVKTKRKTNLRILGLAGGFIDSFAGGGWGPLVTGTLMKDGRTPRYAVGSSTVAKFLLTVTSAITFIFTIGIHHWNIVLGLLLGGIFTAPFSAMLTAKLPTKKMFIVVGTVVIVMSLTTIVKALF</sequence>
<dbReference type="KEGG" id="egm:AYC65_01025"/>
<dbReference type="EMBL" id="CP067018">
    <property type="protein sequence ID" value="QQN57089.1"/>
    <property type="molecule type" value="Genomic_DNA"/>
</dbReference>
<evidence type="ECO:0000256" key="4">
    <source>
        <dbReference type="ARBA" id="ARBA00022989"/>
    </source>
</evidence>
<keyword evidence="8" id="KW-0627">Porphyrin biosynthesis</keyword>
<dbReference type="SUPFAM" id="SSF51735">
    <property type="entry name" value="NAD(P)-binding Rossmann-fold domains"/>
    <property type="match status" value="1"/>
</dbReference>
<dbReference type="AlphaFoldDB" id="A0A7T7UW14"/>
<evidence type="ECO:0000256" key="9">
    <source>
        <dbReference type="ARBA" id="ARBA00047561"/>
    </source>
</evidence>
<feature type="transmembrane region" description="Helical" evidence="10">
    <location>
        <begin position="255"/>
        <end position="288"/>
    </location>
</feature>
<evidence type="ECO:0000256" key="7">
    <source>
        <dbReference type="ARBA" id="ARBA00023136"/>
    </source>
</evidence>
<dbReference type="Gene3D" id="3.30.160.110">
    <property type="entry name" value="Siroheme synthase, domain 2"/>
    <property type="match status" value="1"/>
</dbReference>
<dbReference type="Pfam" id="PF01925">
    <property type="entry name" value="TauE"/>
    <property type="match status" value="1"/>
</dbReference>
<protein>
    <recommendedName>
        <fullName evidence="10">Probable membrane transporter protein</fullName>
    </recommendedName>
</protein>
<evidence type="ECO:0000259" key="11">
    <source>
        <dbReference type="Pfam" id="PF14824"/>
    </source>
</evidence>
<evidence type="ECO:0000313" key="13">
    <source>
        <dbReference type="Proteomes" id="UP000595426"/>
    </source>
</evidence>
<gene>
    <name evidence="12" type="ORF">I6H88_11515</name>
</gene>
<evidence type="ECO:0000256" key="1">
    <source>
        <dbReference type="ARBA" id="ARBA00004141"/>
    </source>
</evidence>
<evidence type="ECO:0000313" key="12">
    <source>
        <dbReference type="EMBL" id="QQN57089.1"/>
    </source>
</evidence>
<keyword evidence="3 10" id="KW-0812">Transmembrane</keyword>
<organism evidence="12 13">
    <name type="scientific">Elizabethkingia bruuniana</name>
    <dbReference type="NCBI Taxonomy" id="1756149"/>
    <lineage>
        <taxon>Bacteria</taxon>
        <taxon>Pseudomonadati</taxon>
        <taxon>Bacteroidota</taxon>
        <taxon>Flavobacteriia</taxon>
        <taxon>Flavobacteriales</taxon>
        <taxon>Weeksellaceae</taxon>
        <taxon>Elizabethkingia</taxon>
    </lineage>
</organism>
<dbReference type="UniPathway" id="UPA00262">
    <property type="reaction ID" value="UER00222"/>
</dbReference>
<dbReference type="RefSeq" id="WP_034868519.1">
    <property type="nucleotide sequence ID" value="NZ_CBCSDR010000007.1"/>
</dbReference>
<dbReference type="GO" id="GO:0043115">
    <property type="term" value="F:precorrin-2 dehydrogenase activity"/>
    <property type="evidence" value="ECO:0007669"/>
    <property type="project" value="UniProtKB-EC"/>
</dbReference>